<dbReference type="SUPFAM" id="SSF56281">
    <property type="entry name" value="Metallo-hydrolase/oxidoreductase"/>
    <property type="match status" value="1"/>
</dbReference>
<evidence type="ECO:0000313" key="1">
    <source>
        <dbReference type="EMBL" id="HHP68268.1"/>
    </source>
</evidence>
<reference evidence="1" key="1">
    <citation type="journal article" date="2020" name="mSystems">
        <title>Genome- and Community-Level Interaction Insights into Carbon Utilization and Element Cycling Functions of Hydrothermarchaeota in Hydrothermal Sediment.</title>
        <authorList>
            <person name="Zhou Z."/>
            <person name="Liu Y."/>
            <person name="Xu W."/>
            <person name="Pan J."/>
            <person name="Luo Z.H."/>
            <person name="Li M."/>
        </authorList>
    </citation>
    <scope>NUCLEOTIDE SEQUENCE [LARGE SCALE GENOMIC DNA]</scope>
    <source>
        <strain evidence="1">SpSt-110</strain>
    </source>
</reference>
<dbReference type="InterPro" id="IPR036866">
    <property type="entry name" value="RibonucZ/Hydroxyglut_hydro"/>
</dbReference>
<gene>
    <name evidence="1" type="ORF">ENM60_05745</name>
</gene>
<dbReference type="Pfam" id="PF13483">
    <property type="entry name" value="Lactamase_B_3"/>
    <property type="match status" value="1"/>
</dbReference>
<dbReference type="PANTHER" id="PTHR42967:SF1">
    <property type="entry name" value="MBL FOLD METALLO-HYDROLASE"/>
    <property type="match status" value="1"/>
</dbReference>
<proteinExistence type="predicted"/>
<sequence>MVTVTWHGHACVSLTLPSGYTIVFDPHDGGSLGLKPPSVKGDLILVTHTHFDHNAVEVVKKDKSRVLIEFAGESRLDDVYVKGLVTYHDKAQGRRRGRNYVYVVGVGGFSVAHLGDLGHIPPQEVLNELKGVDLLMPPVGGTFTIDAAEAWEIVSQVKPVNVMPIHYWVRGLNLPLAPVDDFLKHVKGYDVARLNSDSFKLEDFKGKIIIPAPPS</sequence>
<dbReference type="PANTHER" id="PTHR42967">
    <property type="entry name" value="METAL DEPENDENT HYDROLASE"/>
    <property type="match status" value="1"/>
</dbReference>
<comment type="caution">
    <text evidence="1">The sequence shown here is derived from an EMBL/GenBank/DDBJ whole genome shotgun (WGS) entry which is preliminary data.</text>
</comment>
<dbReference type="Gene3D" id="3.60.15.10">
    <property type="entry name" value="Ribonuclease Z/Hydroxyacylglutathione hydrolase-like"/>
    <property type="match status" value="1"/>
</dbReference>
<dbReference type="EMBL" id="DRYK01000073">
    <property type="protein sequence ID" value="HHP68268.1"/>
    <property type="molecule type" value="Genomic_DNA"/>
</dbReference>
<protein>
    <submittedName>
        <fullName evidence="1">Zn-dependent hydrolase</fullName>
    </submittedName>
</protein>
<name>A0A7J3XZT1_9CREN</name>
<accession>A0A7J3XZT1</accession>
<organism evidence="1">
    <name type="scientific">Thermogladius calderae</name>
    <dbReference type="NCBI Taxonomy" id="1200300"/>
    <lineage>
        <taxon>Archaea</taxon>
        <taxon>Thermoproteota</taxon>
        <taxon>Thermoprotei</taxon>
        <taxon>Desulfurococcales</taxon>
        <taxon>Desulfurococcaceae</taxon>
        <taxon>Thermogladius</taxon>
    </lineage>
</organism>
<dbReference type="AlphaFoldDB" id="A0A7J3XZT1"/>
<dbReference type="GO" id="GO:0016787">
    <property type="term" value="F:hydrolase activity"/>
    <property type="evidence" value="ECO:0007669"/>
    <property type="project" value="UniProtKB-KW"/>
</dbReference>
<keyword evidence="1" id="KW-0378">Hydrolase</keyword>